<name>A0A5C3KV92_COPMA</name>
<keyword evidence="1" id="KW-1133">Transmembrane helix</keyword>
<dbReference type="AlphaFoldDB" id="A0A5C3KV92"/>
<evidence type="ECO:0000256" key="1">
    <source>
        <dbReference type="SAM" id="Phobius"/>
    </source>
</evidence>
<accession>A0A5C3KV92</accession>
<keyword evidence="1" id="KW-0812">Transmembrane</keyword>
<protein>
    <submittedName>
        <fullName evidence="2">Uncharacterized protein</fullName>
    </submittedName>
</protein>
<evidence type="ECO:0000313" key="2">
    <source>
        <dbReference type="EMBL" id="TFK24125.1"/>
    </source>
</evidence>
<dbReference type="EMBL" id="ML210206">
    <property type="protein sequence ID" value="TFK24125.1"/>
    <property type="molecule type" value="Genomic_DNA"/>
</dbReference>
<organism evidence="2 3">
    <name type="scientific">Coprinopsis marcescibilis</name>
    <name type="common">Agaric fungus</name>
    <name type="synonym">Psathyrella marcescibilis</name>
    <dbReference type="NCBI Taxonomy" id="230819"/>
    <lineage>
        <taxon>Eukaryota</taxon>
        <taxon>Fungi</taxon>
        <taxon>Dikarya</taxon>
        <taxon>Basidiomycota</taxon>
        <taxon>Agaricomycotina</taxon>
        <taxon>Agaricomycetes</taxon>
        <taxon>Agaricomycetidae</taxon>
        <taxon>Agaricales</taxon>
        <taxon>Agaricineae</taxon>
        <taxon>Psathyrellaceae</taxon>
        <taxon>Coprinopsis</taxon>
    </lineage>
</organism>
<dbReference type="Proteomes" id="UP000307440">
    <property type="component" value="Unassembled WGS sequence"/>
</dbReference>
<sequence>MSSRTASIKPVDLASLPRQRPDLSYAHCPTSTKFNFFWRWRMWLECTFALTVMETWERWLVLTLYMILFGLVMMFLILMPYKLWSLKGRVVYYIWGQEGEERLLRHVLSMATPTEKS</sequence>
<keyword evidence="3" id="KW-1185">Reference proteome</keyword>
<keyword evidence="1" id="KW-0472">Membrane</keyword>
<proteinExistence type="predicted"/>
<feature type="transmembrane region" description="Helical" evidence="1">
    <location>
        <begin position="59"/>
        <end position="79"/>
    </location>
</feature>
<evidence type="ECO:0000313" key="3">
    <source>
        <dbReference type="Proteomes" id="UP000307440"/>
    </source>
</evidence>
<dbReference type="OrthoDB" id="202672at2759"/>
<reference evidence="2 3" key="1">
    <citation type="journal article" date="2019" name="Nat. Ecol. Evol.">
        <title>Megaphylogeny resolves global patterns of mushroom evolution.</title>
        <authorList>
            <person name="Varga T."/>
            <person name="Krizsan K."/>
            <person name="Foldi C."/>
            <person name="Dima B."/>
            <person name="Sanchez-Garcia M."/>
            <person name="Sanchez-Ramirez S."/>
            <person name="Szollosi G.J."/>
            <person name="Szarkandi J.G."/>
            <person name="Papp V."/>
            <person name="Albert L."/>
            <person name="Andreopoulos W."/>
            <person name="Angelini C."/>
            <person name="Antonin V."/>
            <person name="Barry K.W."/>
            <person name="Bougher N.L."/>
            <person name="Buchanan P."/>
            <person name="Buyck B."/>
            <person name="Bense V."/>
            <person name="Catcheside P."/>
            <person name="Chovatia M."/>
            <person name="Cooper J."/>
            <person name="Damon W."/>
            <person name="Desjardin D."/>
            <person name="Finy P."/>
            <person name="Geml J."/>
            <person name="Haridas S."/>
            <person name="Hughes K."/>
            <person name="Justo A."/>
            <person name="Karasinski D."/>
            <person name="Kautmanova I."/>
            <person name="Kiss B."/>
            <person name="Kocsube S."/>
            <person name="Kotiranta H."/>
            <person name="LaButti K.M."/>
            <person name="Lechner B.E."/>
            <person name="Liimatainen K."/>
            <person name="Lipzen A."/>
            <person name="Lukacs Z."/>
            <person name="Mihaltcheva S."/>
            <person name="Morgado L.N."/>
            <person name="Niskanen T."/>
            <person name="Noordeloos M.E."/>
            <person name="Ohm R.A."/>
            <person name="Ortiz-Santana B."/>
            <person name="Ovrebo C."/>
            <person name="Racz N."/>
            <person name="Riley R."/>
            <person name="Savchenko A."/>
            <person name="Shiryaev A."/>
            <person name="Soop K."/>
            <person name="Spirin V."/>
            <person name="Szebenyi C."/>
            <person name="Tomsovsky M."/>
            <person name="Tulloss R.E."/>
            <person name="Uehling J."/>
            <person name="Grigoriev I.V."/>
            <person name="Vagvolgyi C."/>
            <person name="Papp T."/>
            <person name="Martin F.M."/>
            <person name="Miettinen O."/>
            <person name="Hibbett D.S."/>
            <person name="Nagy L.G."/>
        </authorList>
    </citation>
    <scope>NUCLEOTIDE SEQUENCE [LARGE SCALE GENOMIC DNA]</scope>
    <source>
        <strain evidence="2 3">CBS 121175</strain>
    </source>
</reference>
<gene>
    <name evidence="2" type="ORF">FA15DRAFT_593029</name>
</gene>